<reference evidence="2 3" key="1">
    <citation type="journal article" date="2018" name="Gigascience">
        <title>Genomes of trombidid mites reveal novel predicted allergens and laterally-transferred genes associated with secondary metabolism.</title>
        <authorList>
            <person name="Dong X."/>
            <person name="Chaisiri K."/>
            <person name="Xia D."/>
            <person name="Armstrong S.D."/>
            <person name="Fang Y."/>
            <person name="Donnelly M.J."/>
            <person name="Kadowaki T."/>
            <person name="McGarry J.W."/>
            <person name="Darby A.C."/>
            <person name="Makepeace B.L."/>
        </authorList>
    </citation>
    <scope>NUCLEOTIDE SEQUENCE [LARGE SCALE GENOMIC DNA]</scope>
    <source>
        <strain evidence="2">UoL-UT</strain>
    </source>
</reference>
<dbReference type="SUPFAM" id="SSF46565">
    <property type="entry name" value="Chaperone J-domain"/>
    <property type="match status" value="1"/>
</dbReference>
<dbReference type="InterPro" id="IPR036869">
    <property type="entry name" value="J_dom_sf"/>
</dbReference>
<dbReference type="AlphaFoldDB" id="A0A443S4B4"/>
<proteinExistence type="predicted"/>
<dbReference type="Gene3D" id="1.10.287.110">
    <property type="entry name" value="DnaJ domain"/>
    <property type="match status" value="1"/>
</dbReference>
<dbReference type="PROSITE" id="PS50076">
    <property type="entry name" value="DNAJ_2"/>
    <property type="match status" value="1"/>
</dbReference>
<protein>
    <submittedName>
        <fullName evidence="2">DnaJ subfamily C member 30-like protein</fullName>
    </submittedName>
</protein>
<keyword evidence="3" id="KW-1185">Reference proteome</keyword>
<dbReference type="PRINTS" id="PR00625">
    <property type="entry name" value="JDOMAIN"/>
</dbReference>
<evidence type="ECO:0000259" key="1">
    <source>
        <dbReference type="PROSITE" id="PS50076"/>
    </source>
</evidence>
<sequence length="117" mass="13897">MSFINRSVYVSMICELNEYRHFRFFCDYTTSKQDLYEILGISRNSTHNEIKSAYYKLSFVYHPDKNVGDEEAAKRFQEIRQAYEVLGNSERKQRYDRHMTPKSIGNNLGKCNPCIFT</sequence>
<accession>A0A443S4B4</accession>
<dbReference type="PROSITE" id="PS00636">
    <property type="entry name" value="DNAJ_1"/>
    <property type="match status" value="1"/>
</dbReference>
<evidence type="ECO:0000313" key="2">
    <source>
        <dbReference type="EMBL" id="RWS22370.1"/>
    </source>
</evidence>
<dbReference type="CDD" id="cd06257">
    <property type="entry name" value="DnaJ"/>
    <property type="match status" value="1"/>
</dbReference>
<dbReference type="Pfam" id="PF00226">
    <property type="entry name" value="DnaJ"/>
    <property type="match status" value="1"/>
</dbReference>
<evidence type="ECO:0000313" key="3">
    <source>
        <dbReference type="Proteomes" id="UP000288716"/>
    </source>
</evidence>
<name>A0A443S4B4_9ACAR</name>
<dbReference type="EMBL" id="NCKV01008987">
    <property type="protein sequence ID" value="RWS22370.1"/>
    <property type="molecule type" value="Genomic_DNA"/>
</dbReference>
<comment type="caution">
    <text evidence="2">The sequence shown here is derived from an EMBL/GenBank/DDBJ whole genome shotgun (WGS) entry which is preliminary data.</text>
</comment>
<dbReference type="PANTHER" id="PTHR44873:SF1">
    <property type="entry name" value="DNAJ HOMOLOG SUBFAMILY C MEMBER 30, MITOCHONDRIAL"/>
    <property type="match status" value="1"/>
</dbReference>
<gene>
    <name evidence="2" type="ORF">B4U80_04331</name>
</gene>
<dbReference type="InterPro" id="IPR018253">
    <property type="entry name" value="DnaJ_domain_CS"/>
</dbReference>
<feature type="domain" description="J" evidence="1">
    <location>
        <begin position="34"/>
        <end position="99"/>
    </location>
</feature>
<dbReference type="VEuPathDB" id="VectorBase:LDEU009670"/>
<organism evidence="2 3">
    <name type="scientific">Leptotrombidium deliense</name>
    <dbReference type="NCBI Taxonomy" id="299467"/>
    <lineage>
        <taxon>Eukaryota</taxon>
        <taxon>Metazoa</taxon>
        <taxon>Ecdysozoa</taxon>
        <taxon>Arthropoda</taxon>
        <taxon>Chelicerata</taxon>
        <taxon>Arachnida</taxon>
        <taxon>Acari</taxon>
        <taxon>Acariformes</taxon>
        <taxon>Trombidiformes</taxon>
        <taxon>Prostigmata</taxon>
        <taxon>Anystina</taxon>
        <taxon>Parasitengona</taxon>
        <taxon>Trombiculoidea</taxon>
        <taxon>Trombiculidae</taxon>
        <taxon>Leptotrombidium</taxon>
    </lineage>
</organism>
<dbReference type="STRING" id="299467.A0A443S4B4"/>
<dbReference type="InterPro" id="IPR053025">
    <property type="entry name" value="Mito_ATP_Synthase-Asso"/>
</dbReference>
<dbReference type="InterPro" id="IPR001623">
    <property type="entry name" value="DnaJ_domain"/>
</dbReference>
<dbReference type="SMART" id="SM00271">
    <property type="entry name" value="DnaJ"/>
    <property type="match status" value="1"/>
</dbReference>
<dbReference type="PANTHER" id="PTHR44873">
    <property type="entry name" value="DNAJ HOMOLOG SUBFAMILY C MEMBER 30, MITOCHONDRIAL"/>
    <property type="match status" value="1"/>
</dbReference>
<dbReference type="Proteomes" id="UP000288716">
    <property type="component" value="Unassembled WGS sequence"/>
</dbReference>
<dbReference type="OrthoDB" id="445556at2759"/>